<sequence>MNNLMIKKKLISIINERIKLATTIPPSIPDFFSNFIQLNAIRLDQHFPIRYIRKQYIELSLCLYYKKPDHIKSNYKKKQINNTKYSINTNTRYTPYTNRFPIINQYKNSELYHNTAIPLYQNSFPSANHSSAILLHYISSILSGLTRVFDLEGYIEGSVYSKENSSLIS</sequence>
<accession>A0ABQ7ICM3</accession>
<dbReference type="Proteomes" id="UP000783213">
    <property type="component" value="Unassembled WGS sequence"/>
</dbReference>
<dbReference type="RefSeq" id="XP_038806964.1">
    <property type="nucleotide sequence ID" value="XM_038956594.1"/>
</dbReference>
<gene>
    <name evidence="1" type="ORF">EAE98_008973</name>
</gene>
<keyword evidence="2" id="KW-1185">Reference proteome</keyword>
<evidence type="ECO:0000313" key="2">
    <source>
        <dbReference type="Proteomes" id="UP000783213"/>
    </source>
</evidence>
<evidence type="ECO:0000313" key="1">
    <source>
        <dbReference type="EMBL" id="KAF7920280.1"/>
    </source>
</evidence>
<dbReference type="EMBL" id="RCSX01000025">
    <property type="protein sequence ID" value="KAF7920280.1"/>
    <property type="molecule type" value="Genomic_DNA"/>
</dbReference>
<comment type="caution">
    <text evidence="1">The sequence shown here is derived from an EMBL/GenBank/DDBJ whole genome shotgun (WGS) entry which is preliminary data.</text>
</comment>
<organism evidence="1 2">
    <name type="scientific">Botrytis deweyae</name>
    <dbReference type="NCBI Taxonomy" id="2478750"/>
    <lineage>
        <taxon>Eukaryota</taxon>
        <taxon>Fungi</taxon>
        <taxon>Dikarya</taxon>
        <taxon>Ascomycota</taxon>
        <taxon>Pezizomycotina</taxon>
        <taxon>Leotiomycetes</taxon>
        <taxon>Helotiales</taxon>
        <taxon>Sclerotiniaceae</taxon>
        <taxon>Botrytis</taxon>
    </lineage>
</organism>
<proteinExistence type="predicted"/>
<reference evidence="1 2" key="1">
    <citation type="journal article" date="2020" name="Genome Biol. Evol.">
        <title>Comparative genomics of Sclerotiniaceae.</title>
        <authorList>
            <person name="Valero Jimenez C.A."/>
            <person name="Steentjes M."/>
            <person name="Scholten O.E."/>
            <person name="Van Kan J.A.L."/>
        </authorList>
    </citation>
    <scope>NUCLEOTIDE SEQUENCE [LARGE SCALE GENOMIC DNA]</scope>
    <source>
        <strain evidence="1 2">B1</strain>
    </source>
</reference>
<protein>
    <submittedName>
        <fullName evidence="1">Uncharacterized protein</fullName>
    </submittedName>
</protein>
<name>A0ABQ7ICM3_9HELO</name>
<dbReference type="GeneID" id="62235744"/>